<evidence type="ECO:0000313" key="2">
    <source>
        <dbReference type="EMBL" id="KAG6656499.1"/>
    </source>
</evidence>
<dbReference type="Proteomes" id="UP000811609">
    <property type="component" value="Chromosome 4"/>
</dbReference>
<evidence type="ECO:0000256" key="1">
    <source>
        <dbReference type="SAM" id="Phobius"/>
    </source>
</evidence>
<feature type="transmembrane region" description="Helical" evidence="1">
    <location>
        <begin position="245"/>
        <end position="263"/>
    </location>
</feature>
<dbReference type="AlphaFoldDB" id="A0A8T1QQI9"/>
<protein>
    <recommendedName>
        <fullName evidence="4">Transmembrane protein</fullName>
    </recommendedName>
</protein>
<proteinExistence type="predicted"/>
<gene>
    <name evidence="2" type="ORF">CIPAW_04G027000</name>
</gene>
<organism evidence="2 3">
    <name type="scientific">Carya illinoinensis</name>
    <name type="common">Pecan</name>
    <dbReference type="NCBI Taxonomy" id="32201"/>
    <lineage>
        <taxon>Eukaryota</taxon>
        <taxon>Viridiplantae</taxon>
        <taxon>Streptophyta</taxon>
        <taxon>Embryophyta</taxon>
        <taxon>Tracheophyta</taxon>
        <taxon>Spermatophyta</taxon>
        <taxon>Magnoliopsida</taxon>
        <taxon>eudicotyledons</taxon>
        <taxon>Gunneridae</taxon>
        <taxon>Pentapetalae</taxon>
        <taxon>rosids</taxon>
        <taxon>fabids</taxon>
        <taxon>Fagales</taxon>
        <taxon>Juglandaceae</taxon>
        <taxon>Carya</taxon>
    </lineage>
</organism>
<dbReference type="GO" id="GO:0016020">
    <property type="term" value="C:membrane"/>
    <property type="evidence" value="ECO:0007669"/>
    <property type="project" value="TreeGrafter"/>
</dbReference>
<sequence>MRLEASSDTTALSYWLNWRVVLCAAWVLMPTVISSLTRRKYECLDQLKSDIGESQQDRAWISHEDKAWRTCLKEIHPIWLLAYRVIAFCLLLGTIVVKVVVNGGLIFFYYTQLHLVKPFILLVVLIPVSLCTRTNCESLLSVYECYQYNLISIGDLNDHGLYLPLTYREITNKSKGRSVSDSREGNCVFQVAGICSYVFEVIFQMNAGAVMLTESVYWFIIFPFLTTEIKISMSANMHTLNARVPLLRISFFVLWTGAFVLFQCPSPFLDLSSPYAPLWYFLMALIHVPCYGIFALIVHIKLYLLSKWFPLSYQF</sequence>
<keyword evidence="1" id="KW-0472">Membrane</keyword>
<reference evidence="2" key="1">
    <citation type="submission" date="2020-12" db="EMBL/GenBank/DDBJ databases">
        <title>WGS assembly of Carya illinoinensis cv. Pawnee.</title>
        <authorList>
            <person name="Platts A."/>
            <person name="Shu S."/>
            <person name="Wright S."/>
            <person name="Barry K."/>
            <person name="Edger P."/>
            <person name="Pires J.C."/>
            <person name="Schmutz J."/>
        </authorList>
    </citation>
    <scope>NUCLEOTIDE SEQUENCE</scope>
    <source>
        <tissue evidence="2">Leaf</tissue>
    </source>
</reference>
<dbReference type="EMBL" id="CM031812">
    <property type="protein sequence ID" value="KAG6656499.1"/>
    <property type="molecule type" value="Genomic_DNA"/>
</dbReference>
<dbReference type="PANTHER" id="PTHR12242">
    <property type="entry name" value="OS02G0130600 PROTEIN-RELATED"/>
    <property type="match status" value="1"/>
</dbReference>
<keyword evidence="1" id="KW-1133">Transmembrane helix</keyword>
<evidence type="ECO:0008006" key="4">
    <source>
        <dbReference type="Google" id="ProtNLM"/>
    </source>
</evidence>
<evidence type="ECO:0000313" key="3">
    <source>
        <dbReference type="Proteomes" id="UP000811609"/>
    </source>
</evidence>
<name>A0A8T1QQI9_CARIL</name>
<keyword evidence="1" id="KW-0812">Transmembrane</keyword>
<feature type="transmembrane region" description="Helical" evidence="1">
    <location>
        <begin position="78"/>
        <end position="101"/>
    </location>
</feature>
<feature type="transmembrane region" description="Helical" evidence="1">
    <location>
        <begin position="278"/>
        <end position="304"/>
    </location>
</feature>
<comment type="caution">
    <text evidence="2">The sequence shown here is derived from an EMBL/GenBank/DDBJ whole genome shotgun (WGS) entry which is preliminary data.</text>
</comment>
<feature type="transmembrane region" description="Helical" evidence="1">
    <location>
        <begin position="12"/>
        <end position="33"/>
    </location>
</feature>
<accession>A0A8T1QQI9</accession>
<keyword evidence="3" id="KW-1185">Reference proteome</keyword>
<dbReference type="PANTHER" id="PTHR12242:SF29">
    <property type="entry name" value="TRANSMEMBRANE PROTEIN"/>
    <property type="match status" value="1"/>
</dbReference>